<name>A0AAF0Z1W5_9MICO</name>
<reference evidence="3" key="1">
    <citation type="submission" date="2023-11" db="EMBL/GenBank/DDBJ databases">
        <authorList>
            <person name="Helweg L.P."/>
            <person name="Kiel A."/>
            <person name="Hitz F."/>
            <person name="Ruckert-Reed C."/>
            <person name="Busche T."/>
            <person name="Kaltschmidt B."/>
            <person name="Kaltschmidt C."/>
        </authorList>
    </citation>
    <scope>NUCLEOTIDE SEQUENCE [LARGE SCALE GENOMIC DNA]</scope>
    <source>
        <strain evidence="3">4.1</strain>
    </source>
</reference>
<dbReference type="EMBL" id="CP138359">
    <property type="protein sequence ID" value="WPF80880.1"/>
    <property type="molecule type" value="Genomic_DNA"/>
</dbReference>
<feature type="signal peptide" evidence="1">
    <location>
        <begin position="1"/>
        <end position="23"/>
    </location>
</feature>
<sequence length="202" mass="21038">MTPSSTTTVRGLVAGALAMAVLAGCSSPDQESAPQEVADMIPILGAEPQPRDTLPESMVTNLVESDDLVQSSARLLRESDIDRQWVALDSAGNVCLMNEYAAEGDLTAGQNAVGSSCVAPAVFQRQGAWMASSGLDYPTKVVYLVPADVDAAAVTDAGVQQVEGGTSFVPELFVVNPGDADEAEGVAVERESGGKFFIARMR</sequence>
<dbReference type="KEGG" id="sbil:SANBI_002120"/>
<evidence type="ECO:0008006" key="4">
    <source>
        <dbReference type="Google" id="ProtNLM"/>
    </source>
</evidence>
<keyword evidence="3" id="KW-1185">Reference proteome</keyword>
<dbReference type="Proteomes" id="UP001304340">
    <property type="component" value="Chromosome"/>
</dbReference>
<evidence type="ECO:0000313" key="3">
    <source>
        <dbReference type="Proteomes" id="UP001304340"/>
    </source>
</evidence>
<keyword evidence="1" id="KW-0732">Signal</keyword>
<evidence type="ECO:0000313" key="2">
    <source>
        <dbReference type="EMBL" id="WPF80880.1"/>
    </source>
</evidence>
<gene>
    <name evidence="2" type="ORF">SANBI_002120</name>
</gene>
<dbReference type="AlphaFoldDB" id="A0AAF0Z1W5"/>
<feature type="chain" id="PRO_5042210191" description="Secreted protein" evidence="1">
    <location>
        <begin position="24"/>
        <end position="202"/>
    </location>
</feature>
<accession>A0AAF0Z1W5</accession>
<evidence type="ECO:0000256" key="1">
    <source>
        <dbReference type="SAM" id="SignalP"/>
    </source>
</evidence>
<proteinExistence type="predicted"/>
<organism evidence="2 3">
    <name type="scientific">Sanguibacter biliveldensis</name>
    <dbReference type="NCBI Taxonomy" id="3030830"/>
    <lineage>
        <taxon>Bacteria</taxon>
        <taxon>Bacillati</taxon>
        <taxon>Actinomycetota</taxon>
        <taxon>Actinomycetes</taxon>
        <taxon>Micrococcales</taxon>
        <taxon>Sanguibacteraceae</taxon>
        <taxon>Sanguibacter</taxon>
    </lineage>
</organism>
<dbReference type="RefSeq" id="WP_319154834.1">
    <property type="nucleotide sequence ID" value="NZ_CP138359.1"/>
</dbReference>
<protein>
    <recommendedName>
        <fullName evidence="4">Secreted protein</fullName>
    </recommendedName>
</protein>